<dbReference type="EMBL" id="CP008941">
    <property type="protein sequence ID" value="AIK96572.1"/>
    <property type="molecule type" value="Genomic_DNA"/>
</dbReference>
<sequence>MVRTRFFSFIICVLLNPSLCGFALEIEENLETSLHKRRITIDTSTESKNISHNHPSKRRKIERNFDSKSLKEVSCKKIPLSSYEDEIEKSLIEVLPMEIMLEIFKKLSLSDIVQSSQACWEWRILSEEPQLWKTVRQTIHGDYSESEATKENAKRHWLRIVVNTLSDLEKIEYLVTKYQLNNGHPFEGYKNLPLFRAEVPILRIKERAAQGYEVAIEAVIKWRMEGINTKEGEIIEKNPQAAFEFNEHLVMQRNEKALMRKIEGLAHGRWGYDKDPKAAFKLNEYLVGQGSETAINRKIEGYARGWWGYHKNPKSAFKLNERLVGQGSETAISRKIEGYARGWWGYHKNPKVAFEFNERLVGQDNEKALMRKIEGLAHGRWGYDKDPKAAATLIDYLATQGNEWAIEQKIFGLCGYNNDDSTYQPAANPKAAVEFNERLVKQGNERAFIRKIEGLNKGLSGYKRDPKAAFDLNEGLVKQGKQAAIIRKIENLKSREASHYKRFKGMPNLKDWIEKEALKGSRWARYLKAQGLKYGTFGFKMNRALAIKYIRNHGIPY</sequence>
<dbReference type="SUPFAM" id="SSF81901">
    <property type="entry name" value="HCP-like"/>
    <property type="match status" value="1"/>
</dbReference>
<evidence type="ECO:0000259" key="2">
    <source>
        <dbReference type="PROSITE" id="PS50181"/>
    </source>
</evidence>
<dbReference type="eggNOG" id="COG0790">
    <property type="taxonomic scope" value="Bacteria"/>
</dbReference>
<accession>A0A077ATR3</accession>
<evidence type="ECO:0000313" key="4">
    <source>
        <dbReference type="Proteomes" id="UP000028926"/>
    </source>
</evidence>
<name>A0A077ATR3_9PROT</name>
<evidence type="ECO:0000313" key="3">
    <source>
        <dbReference type="EMBL" id="AIK96572.1"/>
    </source>
</evidence>
<dbReference type="SUPFAM" id="SSF81383">
    <property type="entry name" value="F-box domain"/>
    <property type="match status" value="1"/>
</dbReference>
<gene>
    <name evidence="3" type="ORF">ID47_07315</name>
</gene>
<keyword evidence="4" id="KW-1185">Reference proteome</keyword>
<feature type="chain" id="PRO_5001717267" description="F-box domain-containing protein" evidence="1">
    <location>
        <begin position="24"/>
        <end position="557"/>
    </location>
</feature>
<dbReference type="InterPro" id="IPR011990">
    <property type="entry name" value="TPR-like_helical_dom_sf"/>
</dbReference>
<dbReference type="SMART" id="SM00256">
    <property type="entry name" value="FBOX"/>
    <property type="match status" value="1"/>
</dbReference>
<protein>
    <recommendedName>
        <fullName evidence="2">F-box domain-containing protein</fullName>
    </recommendedName>
</protein>
<dbReference type="OrthoDB" id="8499565at2"/>
<evidence type="ECO:0000256" key="1">
    <source>
        <dbReference type="SAM" id="SignalP"/>
    </source>
</evidence>
<dbReference type="Proteomes" id="UP000028926">
    <property type="component" value="Chromosome"/>
</dbReference>
<dbReference type="AlphaFoldDB" id="A0A077ATR3"/>
<reference evidence="3 4" key="1">
    <citation type="submission" date="2014-07" db="EMBL/GenBank/DDBJ databases">
        <title>Comparative genomic insights into amoeba endosymbionts belonging to the families of Holosporaceae and Candidatus Midichloriaceae within Rickettsiales.</title>
        <authorList>
            <person name="Wang Z."/>
            <person name="Wu M."/>
        </authorList>
    </citation>
    <scope>NUCLEOTIDE SEQUENCE [LARGE SCALE GENOMIC DNA]</scope>
    <source>
        <strain evidence="3">PRA3</strain>
    </source>
</reference>
<keyword evidence="1" id="KW-0732">Signal</keyword>
<dbReference type="Gene3D" id="1.20.1280.50">
    <property type="match status" value="1"/>
</dbReference>
<organism evidence="3 4">
    <name type="scientific">Candidatus Odyssella acanthamoebae</name>
    <dbReference type="NCBI Taxonomy" id="91604"/>
    <lineage>
        <taxon>Bacteria</taxon>
        <taxon>Pseudomonadati</taxon>
        <taxon>Pseudomonadota</taxon>
        <taxon>Alphaproteobacteria</taxon>
        <taxon>Holosporales</taxon>
        <taxon>Candidatus Paracaedibacteraceae</taxon>
        <taxon>Candidatus Odyssella</taxon>
    </lineage>
</organism>
<dbReference type="PROSITE" id="PS50181">
    <property type="entry name" value="FBOX"/>
    <property type="match status" value="1"/>
</dbReference>
<proteinExistence type="predicted"/>
<dbReference type="InterPro" id="IPR036047">
    <property type="entry name" value="F-box-like_dom_sf"/>
</dbReference>
<dbReference type="Pfam" id="PF12937">
    <property type="entry name" value="F-box-like"/>
    <property type="match status" value="1"/>
</dbReference>
<dbReference type="KEGG" id="paca:ID47_07315"/>
<dbReference type="InterPro" id="IPR001810">
    <property type="entry name" value="F-box_dom"/>
</dbReference>
<dbReference type="HOGENOM" id="CLU_582209_0_0_5"/>
<feature type="signal peptide" evidence="1">
    <location>
        <begin position="1"/>
        <end position="23"/>
    </location>
</feature>
<dbReference type="Gene3D" id="1.25.40.10">
    <property type="entry name" value="Tetratricopeptide repeat domain"/>
    <property type="match status" value="1"/>
</dbReference>
<feature type="domain" description="F-box" evidence="2">
    <location>
        <begin position="89"/>
        <end position="135"/>
    </location>
</feature>